<dbReference type="GO" id="GO:1990961">
    <property type="term" value="P:xenobiotic detoxification by transmembrane export across the plasma membrane"/>
    <property type="evidence" value="ECO:0007669"/>
    <property type="project" value="InterPro"/>
</dbReference>
<evidence type="ECO:0000256" key="1">
    <source>
        <dbReference type="ARBA" id="ARBA00004141"/>
    </source>
</evidence>
<dbReference type="Pfam" id="PF01554">
    <property type="entry name" value="MatE"/>
    <property type="match status" value="2"/>
</dbReference>
<proteinExistence type="inferred from homology"/>
<keyword evidence="4 6" id="KW-1133">Transmembrane helix</keyword>
<evidence type="ECO:0000256" key="3">
    <source>
        <dbReference type="ARBA" id="ARBA00022692"/>
    </source>
</evidence>
<feature type="transmembrane region" description="Helical" evidence="6">
    <location>
        <begin position="317"/>
        <end position="338"/>
    </location>
</feature>
<name>A0A669PKN1_PHACC</name>
<feature type="transmembrane region" description="Helical" evidence="6">
    <location>
        <begin position="292"/>
        <end position="311"/>
    </location>
</feature>
<evidence type="ECO:0000313" key="7">
    <source>
        <dbReference type="Ensembl" id="ENSPCLP00000007965.1"/>
    </source>
</evidence>
<evidence type="ECO:0000256" key="2">
    <source>
        <dbReference type="ARBA" id="ARBA00010199"/>
    </source>
</evidence>
<feature type="transmembrane region" description="Helical" evidence="6">
    <location>
        <begin position="20"/>
        <end position="42"/>
    </location>
</feature>
<dbReference type="PANTHER" id="PTHR11206">
    <property type="entry name" value="MULTIDRUG RESISTANCE PROTEIN"/>
    <property type="match status" value="1"/>
</dbReference>
<dbReference type="GO" id="GO:0016020">
    <property type="term" value="C:membrane"/>
    <property type="evidence" value="ECO:0007669"/>
    <property type="project" value="UniProtKB-SubCell"/>
</dbReference>
<evidence type="ECO:0000256" key="6">
    <source>
        <dbReference type="SAM" id="Phobius"/>
    </source>
</evidence>
<keyword evidence="8" id="KW-1185">Reference proteome</keyword>
<evidence type="ECO:0000256" key="5">
    <source>
        <dbReference type="ARBA" id="ARBA00023136"/>
    </source>
</evidence>
<keyword evidence="3 6" id="KW-0812">Transmembrane</keyword>
<dbReference type="InterPro" id="IPR045069">
    <property type="entry name" value="MATE_euk"/>
</dbReference>
<reference evidence="7" key="2">
    <citation type="submission" date="2025-09" db="UniProtKB">
        <authorList>
            <consortium name="Ensembl"/>
        </authorList>
    </citation>
    <scope>IDENTIFICATION</scope>
</reference>
<dbReference type="AlphaFoldDB" id="A0A669PKN1"/>
<dbReference type="GO" id="GO:0015297">
    <property type="term" value="F:antiporter activity"/>
    <property type="evidence" value="ECO:0007669"/>
    <property type="project" value="InterPro"/>
</dbReference>
<feature type="transmembrane region" description="Helical" evidence="6">
    <location>
        <begin position="413"/>
        <end position="432"/>
    </location>
</feature>
<keyword evidence="5 6" id="KW-0472">Membrane</keyword>
<dbReference type="InterPro" id="IPR002528">
    <property type="entry name" value="MATE_fam"/>
</dbReference>
<evidence type="ECO:0000313" key="8">
    <source>
        <dbReference type="Proteomes" id="UP000472261"/>
    </source>
</evidence>
<dbReference type="CDD" id="cd13132">
    <property type="entry name" value="MATE_eukaryotic"/>
    <property type="match status" value="1"/>
</dbReference>
<feature type="transmembrane region" description="Helical" evidence="6">
    <location>
        <begin position="260"/>
        <end position="280"/>
    </location>
</feature>
<dbReference type="OMA" id="AFFSNWQ"/>
<accession>A0A669PKN1</accession>
<evidence type="ECO:0008006" key="9">
    <source>
        <dbReference type="Google" id="ProtNLM"/>
    </source>
</evidence>
<reference evidence="7" key="1">
    <citation type="submission" date="2025-08" db="UniProtKB">
        <authorList>
            <consortium name="Ensembl"/>
        </authorList>
    </citation>
    <scope>IDENTIFICATION</scope>
</reference>
<evidence type="ECO:0000256" key="4">
    <source>
        <dbReference type="ARBA" id="ARBA00022989"/>
    </source>
</evidence>
<protein>
    <recommendedName>
        <fullName evidence="9">Solute carrier family 47 member 2</fullName>
    </recommendedName>
</protein>
<dbReference type="GO" id="GO:0042910">
    <property type="term" value="F:xenobiotic transmembrane transporter activity"/>
    <property type="evidence" value="ECO:0007669"/>
    <property type="project" value="InterPro"/>
</dbReference>
<dbReference type="Proteomes" id="UP000472261">
    <property type="component" value="Unplaced"/>
</dbReference>
<dbReference type="Ensembl" id="ENSPCLT00000010935.1">
    <property type="protein sequence ID" value="ENSPCLP00000007965.1"/>
    <property type="gene ID" value="ENSPCLG00000006672.1"/>
</dbReference>
<comment type="subcellular location">
    <subcellularLocation>
        <location evidence="1">Membrane</location>
        <topology evidence="1">Multi-pass membrane protein</topology>
    </subcellularLocation>
</comment>
<comment type="similarity">
    <text evidence="2">Belongs to the multi antimicrobial extrusion (MATE) (TC 2.A.66.1) family.</text>
</comment>
<organism evidence="7 8">
    <name type="scientific">Phasianus colchicus</name>
    <name type="common">Common pheasant</name>
    <dbReference type="NCBI Taxonomy" id="9054"/>
    <lineage>
        <taxon>Eukaryota</taxon>
        <taxon>Metazoa</taxon>
        <taxon>Chordata</taxon>
        <taxon>Craniata</taxon>
        <taxon>Vertebrata</taxon>
        <taxon>Euteleostomi</taxon>
        <taxon>Archelosauria</taxon>
        <taxon>Archosauria</taxon>
        <taxon>Dinosauria</taxon>
        <taxon>Saurischia</taxon>
        <taxon>Theropoda</taxon>
        <taxon>Coelurosauria</taxon>
        <taxon>Aves</taxon>
        <taxon>Neognathae</taxon>
        <taxon>Galloanserae</taxon>
        <taxon>Galliformes</taxon>
        <taxon>Phasianidae</taxon>
        <taxon>Phasianinae</taxon>
        <taxon>Phasianus</taxon>
    </lineage>
</organism>
<sequence length="435" mass="47086">MPCSRPQTYGSRNLLRVGVILQRAIIILLLCCFPCCAVLINIEQLLLLIRQDPEVSRLGGLQEMLLCGVLVAVSLADCASRVPQVNPHDANSLSHFLSSGSAWANTIAQYSQTIFLFLYIVGKKLHVKTWGGWSRECLLEWDSFTSLAIPSMLMMCIEWWTYEIGSFLIGLLSVVELSAQSVIYEVSVVAFMIPLGLGTAASVQVGNALGAGDIEVAKRSSSTSMLCTGCTHLLALLSRGVLDCWLFVCREIIDLVAWVMPVYVVFHLFEAMCCACGGVLRGTGKQKFGAILNAVSYYGVGLPLGAVLLFVARIGVIGLWLSMLVCVSMLCTCFLIYICRMDWRKAAEEVTRADLWQRLTVTSPHLIAAGVDAQNGVVLTGITRTDGANFQEEPRGALPDAAPTWGLILRRGLAAAAAIAVLALGVVIKLVTSKH</sequence>